<reference evidence="3" key="1">
    <citation type="journal article" date="2019" name="Int. J. Syst. Evol. Microbiol.">
        <title>The Global Catalogue of Microorganisms (GCM) 10K type strain sequencing project: providing services to taxonomists for standard genome sequencing and annotation.</title>
        <authorList>
            <consortium name="The Broad Institute Genomics Platform"/>
            <consortium name="The Broad Institute Genome Sequencing Center for Infectious Disease"/>
            <person name="Wu L."/>
            <person name="Ma J."/>
        </authorList>
    </citation>
    <scope>NUCLEOTIDE SEQUENCE [LARGE SCALE GENOMIC DNA]</scope>
    <source>
        <strain evidence="3">JCM 12165</strain>
    </source>
</reference>
<evidence type="ECO:0000313" key="2">
    <source>
        <dbReference type="EMBL" id="MFD1533910.1"/>
    </source>
</evidence>
<dbReference type="InterPro" id="IPR006336">
    <property type="entry name" value="GCS2"/>
</dbReference>
<evidence type="ECO:0000256" key="1">
    <source>
        <dbReference type="ARBA" id="ARBA00048819"/>
    </source>
</evidence>
<name>A0ABW4FV53_9PSEU</name>
<keyword evidence="2" id="KW-0436">Ligase</keyword>
<accession>A0ABW4FV53</accession>
<evidence type="ECO:0000313" key="3">
    <source>
        <dbReference type="Proteomes" id="UP001597145"/>
    </source>
</evidence>
<organism evidence="2 3">
    <name type="scientific">Pseudonocardia aurantiaca</name>
    <dbReference type="NCBI Taxonomy" id="75290"/>
    <lineage>
        <taxon>Bacteria</taxon>
        <taxon>Bacillati</taxon>
        <taxon>Actinomycetota</taxon>
        <taxon>Actinomycetes</taxon>
        <taxon>Pseudonocardiales</taxon>
        <taxon>Pseudonocardiaceae</taxon>
        <taxon>Pseudonocardia</taxon>
    </lineage>
</organism>
<dbReference type="Proteomes" id="UP001597145">
    <property type="component" value="Unassembled WGS sequence"/>
</dbReference>
<comment type="caution">
    <text evidence="2">The sequence shown here is derived from an EMBL/GenBank/DDBJ whole genome shotgun (WGS) entry which is preliminary data.</text>
</comment>
<dbReference type="EMBL" id="JBHUCP010000026">
    <property type="protein sequence ID" value="MFD1533910.1"/>
    <property type="molecule type" value="Genomic_DNA"/>
</dbReference>
<protein>
    <submittedName>
        <fullName evidence="2">Glutamate-cysteine ligase family protein</fullName>
    </submittedName>
</protein>
<sequence>MRFRYGIEHECALLHTDGRFADYTNTTFDELQAVVDGLPEDPADYPDLRVGDQGIKRKRWYVEGYERFDARGGLVRCDPKGLEVRTRIHDSVDAAVGALRADIGRLDAALASTGLRTTTISFNPLRSEYMIEPPLNDWEREHRLGSPEERTAHVHMSTYGPDLNLSCSDIGPADLVDAGRKLTYYSPWLVPLSFSSPFRDGKPWGGLSARTAVRTGRRPAALVFLAGEEGQLPADPSLTQVARLPAEVGRVEFKAFDSCPEPALYGELLSLLTGLVLDRSLPGRRTTPDAEMHRHVAQAGLTDDEVHAGTGDLLDAAEAALTGRADDLARLESLRARWKRRESPATAMLAAYEAGEPVAGLSPRGSRV</sequence>
<proteinExistence type="predicted"/>
<dbReference type="SUPFAM" id="SSF55931">
    <property type="entry name" value="Glutamine synthetase/guanido kinase"/>
    <property type="match status" value="1"/>
</dbReference>
<comment type="catalytic activity">
    <reaction evidence="1">
        <text>L-cysteine + L-glutamate + ATP = gamma-L-glutamyl-L-cysteine + ADP + phosphate + H(+)</text>
        <dbReference type="Rhea" id="RHEA:13285"/>
        <dbReference type="ChEBI" id="CHEBI:15378"/>
        <dbReference type="ChEBI" id="CHEBI:29985"/>
        <dbReference type="ChEBI" id="CHEBI:30616"/>
        <dbReference type="ChEBI" id="CHEBI:35235"/>
        <dbReference type="ChEBI" id="CHEBI:43474"/>
        <dbReference type="ChEBI" id="CHEBI:58173"/>
        <dbReference type="ChEBI" id="CHEBI:456216"/>
        <dbReference type="EC" id="6.3.2.2"/>
    </reaction>
</comment>
<dbReference type="Gene3D" id="3.30.590.20">
    <property type="match status" value="1"/>
</dbReference>
<gene>
    <name evidence="2" type="ORF">ACFSCY_31285</name>
</gene>
<dbReference type="InterPro" id="IPR014746">
    <property type="entry name" value="Gln_synth/guanido_kin_cat_dom"/>
</dbReference>
<dbReference type="GO" id="GO:0016874">
    <property type="term" value="F:ligase activity"/>
    <property type="evidence" value="ECO:0007669"/>
    <property type="project" value="UniProtKB-KW"/>
</dbReference>
<dbReference type="RefSeq" id="WP_343977798.1">
    <property type="nucleotide sequence ID" value="NZ_BAAAJG010000009.1"/>
</dbReference>
<dbReference type="Pfam" id="PF04107">
    <property type="entry name" value="GCS2"/>
    <property type="match status" value="1"/>
</dbReference>
<keyword evidence="3" id="KW-1185">Reference proteome</keyword>